<organism evidence="4 5">
    <name type="scientific">Cylindrotheca closterium</name>
    <dbReference type="NCBI Taxonomy" id="2856"/>
    <lineage>
        <taxon>Eukaryota</taxon>
        <taxon>Sar</taxon>
        <taxon>Stramenopiles</taxon>
        <taxon>Ochrophyta</taxon>
        <taxon>Bacillariophyta</taxon>
        <taxon>Bacillariophyceae</taxon>
        <taxon>Bacillariophycidae</taxon>
        <taxon>Bacillariales</taxon>
        <taxon>Bacillariaceae</taxon>
        <taxon>Cylindrotheca</taxon>
    </lineage>
</organism>
<evidence type="ECO:0000313" key="4">
    <source>
        <dbReference type="EMBL" id="CAJ1961649.1"/>
    </source>
</evidence>
<evidence type="ECO:0000313" key="5">
    <source>
        <dbReference type="Proteomes" id="UP001295423"/>
    </source>
</evidence>
<dbReference type="InterPro" id="IPR045298">
    <property type="entry name" value="Complex1_LYR_LYRM7"/>
</dbReference>
<dbReference type="CDD" id="cd20267">
    <property type="entry name" value="Complex1_LYR_LYRM7"/>
    <property type="match status" value="1"/>
</dbReference>
<dbReference type="PANTHER" id="PTHR46749">
    <property type="entry name" value="COMPLEX III ASSEMBLY FACTOR LYRM7"/>
    <property type="match status" value="1"/>
</dbReference>
<protein>
    <submittedName>
        <fullName evidence="4">Uncharacterized protein</fullName>
    </submittedName>
</protein>
<keyword evidence="2" id="KW-0496">Mitochondrion</keyword>
<dbReference type="EMBL" id="CAKOGP040002091">
    <property type="protein sequence ID" value="CAJ1961649.1"/>
    <property type="molecule type" value="Genomic_DNA"/>
</dbReference>
<evidence type="ECO:0000256" key="3">
    <source>
        <dbReference type="ARBA" id="ARBA00023186"/>
    </source>
</evidence>
<accession>A0AAD2G3P5</accession>
<sequence>MSVARSRVLSGFRRLNRARIQLFTGDDHAIQVSRMQMRAEFERNKAVATSGPEFEAMVAGIDEAADMLRHEIVRGDLNADTGRYDVKIKREHVKGSDTGETKPQVEPITEETVRRMENPGAVETHSVYDWTRLGIFTGFRASEYSQGDLGRGKLFNKIPDQHDVPKQFRGMPLAMMAQDFRFFDKHYVLIPHKHLITRYKRGDVVWLELRWKYDKSSFNFVKKRFKITGHPIYCPVDAAVCIIHRSTLLGVPTAYPVGVWGSNTSSYRFLKSREVSEVMRGSVDMAYPDPNHYLRINRHLIVPHSNRVTAAVCLQKGGANNDEIAFRLRWLPSSVPTYLRDCFQSIGDTLERTIQGALKLTFSSSSSSSSSSS</sequence>
<dbReference type="AlphaFoldDB" id="A0AAD2G3P5"/>
<comment type="subcellular location">
    <subcellularLocation>
        <location evidence="1">Mitochondrion matrix</location>
    </subcellularLocation>
</comment>
<proteinExistence type="predicted"/>
<dbReference type="InterPro" id="IPR050435">
    <property type="entry name" value="MZM1/LYRM7"/>
</dbReference>
<keyword evidence="3" id="KW-0143">Chaperone</keyword>
<evidence type="ECO:0000256" key="2">
    <source>
        <dbReference type="ARBA" id="ARBA00023128"/>
    </source>
</evidence>
<dbReference type="Proteomes" id="UP001295423">
    <property type="component" value="Unassembled WGS sequence"/>
</dbReference>
<reference evidence="4" key="1">
    <citation type="submission" date="2023-08" db="EMBL/GenBank/DDBJ databases">
        <authorList>
            <person name="Audoor S."/>
            <person name="Bilcke G."/>
        </authorList>
    </citation>
    <scope>NUCLEOTIDE SEQUENCE</scope>
</reference>
<dbReference type="GO" id="GO:0005759">
    <property type="term" value="C:mitochondrial matrix"/>
    <property type="evidence" value="ECO:0007669"/>
    <property type="project" value="UniProtKB-SubCell"/>
</dbReference>
<dbReference type="GO" id="GO:0034551">
    <property type="term" value="P:mitochondrial respiratory chain complex III assembly"/>
    <property type="evidence" value="ECO:0007669"/>
    <property type="project" value="InterPro"/>
</dbReference>
<keyword evidence="5" id="KW-1185">Reference proteome</keyword>
<dbReference type="GO" id="GO:0044183">
    <property type="term" value="F:protein folding chaperone"/>
    <property type="evidence" value="ECO:0007669"/>
    <property type="project" value="TreeGrafter"/>
</dbReference>
<dbReference type="PANTHER" id="PTHR46749:SF1">
    <property type="entry name" value="COMPLEX III ASSEMBLY FACTOR LYRM7"/>
    <property type="match status" value="1"/>
</dbReference>
<comment type="caution">
    <text evidence="4">The sequence shown here is derived from an EMBL/GenBank/DDBJ whole genome shotgun (WGS) entry which is preliminary data.</text>
</comment>
<evidence type="ECO:0000256" key="1">
    <source>
        <dbReference type="ARBA" id="ARBA00004305"/>
    </source>
</evidence>
<gene>
    <name evidence="4" type="ORF">CYCCA115_LOCUS19302</name>
</gene>
<name>A0AAD2G3P5_9STRA</name>